<evidence type="ECO:0000313" key="2">
    <source>
        <dbReference type="EMBL" id="GJE97916.1"/>
    </source>
</evidence>
<feature type="region of interest" description="Disordered" evidence="1">
    <location>
        <begin position="917"/>
        <end position="938"/>
    </location>
</feature>
<proteinExistence type="predicted"/>
<dbReference type="OrthoDB" id="2751380at2759"/>
<feature type="compositionally biased region" description="Low complexity" evidence="1">
    <location>
        <begin position="199"/>
        <end position="216"/>
    </location>
</feature>
<gene>
    <name evidence="2" type="ORF">PsYK624_141380</name>
</gene>
<accession>A0A9P3LJV9</accession>
<feature type="compositionally biased region" description="Low complexity" evidence="1">
    <location>
        <begin position="250"/>
        <end position="266"/>
    </location>
</feature>
<sequence>MAPFARFDPLDLRVKDLQDYRAFAFPAALSDPAHHESMRLDEPVRWVTAAGYQVFQEWRAALEQEGKANTGACSQRVLEKTSISMLRGFRSVILPASTVAKSQFFSLENAEAWVSPLALDVLCTRLGATMGASRPSSPHSTVSIKQEAVDDAATGLQRHVRPAKASENNEVIEISSDSDDDVEIVAYKRRTPSSRRDTTPLQLRSSSPCSSMLSPPRTQASSPFSSGDRGLSRASSTASLDELLGLQNEPRSSQKSSSGASGPAKRPISPAEPPSSGKRPRISASQGKIKITQKLRVDELNTIKHVPDQWSVPRGSQGTIVDMSDSELRQPEKESGQQMTMDGYIRKNSLESWLTLSNGSVRGDATVVAGVLGPDAVRCRRVALKCKGVNKCELTPEDIFQDCKRYDPDPAAMRALQSAMDALDRKEASQAELRLMRAYQTAKSTSCPMQGCGGEATLKTLRKTSSSGKNHFVGCSKWQPGSKTYDHLYYPIPAKVDEDHFVYMWNNRGKLPPDVTVDATQCAFTVHPRTGTKTCPMSHTTQDGRAYVAKIIPRQCPTLMHIYVPVDNTIRKAIVILKTPHNHPMHPKIKATHEDNEKLRTAMAVAGLDSLTPQKLSNAPSTTQIFGGSIGEASIAYMNTRHLRDAMGKILKKERFPEGMDWKGVMHEHVVEEPKRDPEDRYIHSVTTKGDIKIIVTMLPALIRWIHKASWIAIDYTFKRVRGEFNEWDVVTFDDGLKKRITLATLYCNQSTPESYYQLFKEFDDAVRRVTGVELDVQPFRSKTGNLSCFIFDEEAAQIQGLGKWLASINNPAESGITSRDPAELVQYVVKTCRVHYFRNINARRHKLSDDLLDHMRRFPSLRTKDEIDDWHLRSQEAAEQHPEFRDWYRHKRSYSWLLPSLNRTLSKMPPEIWDAVPDDTNSVESAHAGRNQDGGRETGIPVAVAIQQAKKHDTQVAKTIEVALNEGVHANHLNRPGHREKQQTRRQVSAFRKARKRAEDDKQAMQLREKQEVLETRRKQSMERTRELEAKLDVLRERRKRTGLPEDELKQLTEEWQDIRAALEHEKQLRRDIKAEKNNLKLAPNPEATGGDPEPSTGYSTVAEAAADSSDNQFMTEDPGAIAQSQAFQVEPDVDPGMGLDESNIFQWSATGTELDEYGFSEGLLDELYDALPAGLKDPTGFLDVPEGFDMMAEINKILDI</sequence>
<protein>
    <submittedName>
        <fullName evidence="2">Uncharacterized protein</fullName>
    </submittedName>
</protein>
<feature type="region of interest" description="Disordered" evidence="1">
    <location>
        <begin position="1077"/>
        <end position="1100"/>
    </location>
</feature>
<organism evidence="2 3">
    <name type="scientific">Phanerochaete sordida</name>
    <dbReference type="NCBI Taxonomy" id="48140"/>
    <lineage>
        <taxon>Eukaryota</taxon>
        <taxon>Fungi</taxon>
        <taxon>Dikarya</taxon>
        <taxon>Basidiomycota</taxon>
        <taxon>Agaricomycotina</taxon>
        <taxon>Agaricomycetes</taxon>
        <taxon>Polyporales</taxon>
        <taxon>Phanerochaetaceae</taxon>
        <taxon>Phanerochaete</taxon>
    </lineage>
</organism>
<dbReference type="AlphaFoldDB" id="A0A9P3LJV9"/>
<feature type="region of interest" description="Disordered" evidence="1">
    <location>
        <begin position="188"/>
        <end position="288"/>
    </location>
</feature>
<dbReference type="Proteomes" id="UP000703269">
    <property type="component" value="Unassembled WGS sequence"/>
</dbReference>
<evidence type="ECO:0000313" key="3">
    <source>
        <dbReference type="Proteomes" id="UP000703269"/>
    </source>
</evidence>
<reference evidence="2 3" key="1">
    <citation type="submission" date="2021-08" db="EMBL/GenBank/DDBJ databases">
        <title>Draft Genome Sequence of Phanerochaete sordida strain YK-624.</title>
        <authorList>
            <person name="Mori T."/>
            <person name="Dohra H."/>
            <person name="Suzuki T."/>
            <person name="Kawagishi H."/>
            <person name="Hirai H."/>
        </authorList>
    </citation>
    <scope>NUCLEOTIDE SEQUENCE [LARGE SCALE GENOMIC DNA]</scope>
    <source>
        <strain evidence="2 3">YK-624</strain>
    </source>
</reference>
<comment type="caution">
    <text evidence="2">The sequence shown here is derived from an EMBL/GenBank/DDBJ whole genome shotgun (WGS) entry which is preliminary data.</text>
</comment>
<name>A0A9P3LJV9_9APHY</name>
<evidence type="ECO:0000256" key="1">
    <source>
        <dbReference type="SAM" id="MobiDB-lite"/>
    </source>
</evidence>
<keyword evidence="3" id="KW-1185">Reference proteome</keyword>
<dbReference type="EMBL" id="BPQB01000079">
    <property type="protein sequence ID" value="GJE97916.1"/>
    <property type="molecule type" value="Genomic_DNA"/>
</dbReference>